<comment type="subcellular location">
    <subcellularLocation>
        <location evidence="2">Cytoplasm</location>
        <location evidence="2">Cytosol</location>
    </subcellularLocation>
</comment>
<keyword evidence="20" id="KW-1185">Reference proteome</keyword>
<dbReference type="InterPro" id="IPR022418">
    <property type="entry name" value="Porphobilinogen_deaminase_C"/>
</dbReference>
<evidence type="ECO:0000256" key="11">
    <source>
        <dbReference type="ARBA" id="ARBA00022679"/>
    </source>
</evidence>
<evidence type="ECO:0000256" key="12">
    <source>
        <dbReference type="ARBA" id="ARBA00022793"/>
    </source>
</evidence>
<evidence type="ECO:0000256" key="4">
    <source>
        <dbReference type="ARBA" id="ARBA00005638"/>
    </source>
</evidence>
<keyword evidence="14" id="KW-0627">Porphyrin biosynthesis</keyword>
<dbReference type="Pfam" id="PF01208">
    <property type="entry name" value="URO-D"/>
    <property type="match status" value="1"/>
</dbReference>
<dbReference type="STRING" id="461836.A0A0L0DK07"/>
<dbReference type="Proteomes" id="UP000054408">
    <property type="component" value="Unassembled WGS sequence"/>
</dbReference>
<dbReference type="GeneID" id="25566575"/>
<proteinExistence type="inferred from homology"/>
<keyword evidence="12" id="KW-0210">Decarboxylase</keyword>
<dbReference type="eggNOG" id="KOG2892">
    <property type="taxonomic scope" value="Eukaryota"/>
</dbReference>
<evidence type="ECO:0000256" key="15">
    <source>
        <dbReference type="ARBA" id="ARBA00045708"/>
    </source>
</evidence>
<dbReference type="EMBL" id="GL349469">
    <property type="protein sequence ID" value="KNC51653.1"/>
    <property type="molecule type" value="Genomic_DNA"/>
</dbReference>
<dbReference type="CDD" id="cd00717">
    <property type="entry name" value="URO-D"/>
    <property type="match status" value="1"/>
</dbReference>
<evidence type="ECO:0000256" key="5">
    <source>
        <dbReference type="ARBA" id="ARBA00009935"/>
    </source>
</evidence>
<dbReference type="EC" id="2.5.1.61" evidence="8"/>
<evidence type="ECO:0000256" key="16">
    <source>
        <dbReference type="ARBA" id="ARBA00047341"/>
    </source>
</evidence>
<dbReference type="NCBIfam" id="TIGR00212">
    <property type="entry name" value="hemC"/>
    <property type="match status" value="1"/>
</dbReference>
<evidence type="ECO:0000256" key="9">
    <source>
        <dbReference type="ARBA" id="ARBA00014308"/>
    </source>
</evidence>
<keyword evidence="10" id="KW-0963">Cytoplasm</keyword>
<dbReference type="PANTHER" id="PTHR21091:SF169">
    <property type="entry name" value="UROPORPHYRINOGEN DECARBOXYLASE"/>
    <property type="match status" value="1"/>
</dbReference>
<dbReference type="Gene3D" id="3.40.190.10">
    <property type="entry name" value="Periplasmic binding protein-like II"/>
    <property type="match status" value="2"/>
</dbReference>
<evidence type="ECO:0000256" key="6">
    <source>
        <dbReference type="ARBA" id="ARBA00011738"/>
    </source>
</evidence>
<dbReference type="PRINTS" id="PR00151">
    <property type="entry name" value="PORPHBDMNASE"/>
</dbReference>
<dbReference type="PROSITE" id="PS00907">
    <property type="entry name" value="UROD_2"/>
    <property type="match status" value="1"/>
</dbReference>
<dbReference type="GO" id="GO:0006782">
    <property type="term" value="P:protoporphyrinogen IX biosynthetic process"/>
    <property type="evidence" value="ECO:0007669"/>
    <property type="project" value="UniProtKB-UniPathway"/>
</dbReference>
<evidence type="ECO:0000313" key="20">
    <source>
        <dbReference type="Proteomes" id="UP000054408"/>
    </source>
</evidence>
<dbReference type="InterPro" id="IPR022417">
    <property type="entry name" value="Porphobilin_deaminase_N"/>
</dbReference>
<dbReference type="Pfam" id="PF01379">
    <property type="entry name" value="Porphobil_deam"/>
    <property type="match status" value="1"/>
</dbReference>
<comment type="catalytic activity">
    <reaction evidence="16">
        <text>uroporphyrinogen I + 4 H(+) = coproporphyrinogen I + 4 CO2</text>
        <dbReference type="Rhea" id="RHEA:31239"/>
        <dbReference type="ChEBI" id="CHEBI:15378"/>
        <dbReference type="ChEBI" id="CHEBI:16526"/>
        <dbReference type="ChEBI" id="CHEBI:62626"/>
        <dbReference type="ChEBI" id="CHEBI:62631"/>
    </reaction>
    <physiologicalReaction direction="left-to-right" evidence="16">
        <dbReference type="Rhea" id="RHEA:31240"/>
    </physiologicalReaction>
</comment>
<comment type="subunit">
    <text evidence="6">Homodimer.</text>
</comment>
<dbReference type="InterPro" id="IPR000257">
    <property type="entry name" value="Uroporphyrinogen_deCOase"/>
</dbReference>
<comment type="cofactor">
    <cofactor evidence="1">
        <name>dipyrromethane</name>
        <dbReference type="ChEBI" id="CHEBI:60342"/>
    </cofactor>
</comment>
<dbReference type="UniPathway" id="UPA00251">
    <property type="reaction ID" value="UER00321"/>
</dbReference>
<evidence type="ECO:0000256" key="17">
    <source>
        <dbReference type="ARBA" id="ARBA00048411"/>
    </source>
</evidence>
<dbReference type="GO" id="GO:0004853">
    <property type="term" value="F:uroporphyrinogen decarboxylase activity"/>
    <property type="evidence" value="ECO:0007669"/>
    <property type="project" value="UniProtKB-EC"/>
</dbReference>
<evidence type="ECO:0000259" key="18">
    <source>
        <dbReference type="PROSITE" id="PS00907"/>
    </source>
</evidence>
<keyword evidence="13" id="KW-0456">Lyase</keyword>
<evidence type="ECO:0000256" key="13">
    <source>
        <dbReference type="ARBA" id="ARBA00023239"/>
    </source>
</evidence>
<evidence type="ECO:0000256" key="14">
    <source>
        <dbReference type="ARBA" id="ARBA00023244"/>
    </source>
</evidence>
<organism evidence="19 20">
    <name type="scientific">Thecamonas trahens ATCC 50062</name>
    <dbReference type="NCBI Taxonomy" id="461836"/>
    <lineage>
        <taxon>Eukaryota</taxon>
        <taxon>Apusozoa</taxon>
        <taxon>Apusomonadida</taxon>
        <taxon>Apusomonadidae</taxon>
        <taxon>Thecamonas</taxon>
    </lineage>
</organism>
<dbReference type="RefSeq" id="XP_013755791.1">
    <property type="nucleotide sequence ID" value="XM_013900337.1"/>
</dbReference>
<dbReference type="InterPro" id="IPR006361">
    <property type="entry name" value="Uroporphyrinogen_deCO2ase_HemE"/>
</dbReference>
<evidence type="ECO:0000313" key="19">
    <source>
        <dbReference type="EMBL" id="KNC51653.1"/>
    </source>
</evidence>
<dbReference type="SUPFAM" id="SSF53850">
    <property type="entry name" value="Periplasmic binding protein-like II"/>
    <property type="match status" value="1"/>
</dbReference>
<protein>
    <recommendedName>
        <fullName evidence="9">Uroporphyrinogen decarboxylase</fullName>
        <ecNumber evidence="8">2.5.1.61</ecNumber>
        <ecNumber evidence="7">4.1.1.37</ecNumber>
    </recommendedName>
</protein>
<feature type="domain" description="Uroporphyrinogen decarboxylase (URO-D)" evidence="18">
    <location>
        <begin position="118"/>
        <end position="134"/>
    </location>
</feature>
<dbReference type="PANTHER" id="PTHR21091">
    <property type="entry name" value="METHYLTETRAHYDROFOLATE:HOMOCYSTEINE METHYLTRANSFERASE RELATED"/>
    <property type="match status" value="1"/>
</dbReference>
<comment type="pathway">
    <text evidence="3">Porphyrin-containing compound metabolism; protoporphyrin-IX biosynthesis; coproporphyrinogen-III from 5-aminolevulinate: step 4/4.</text>
</comment>
<dbReference type="Pfam" id="PF03900">
    <property type="entry name" value="Porphobil_deamC"/>
    <property type="match status" value="1"/>
</dbReference>
<gene>
    <name evidence="19" type="ORF">AMSG_07716</name>
</gene>
<name>A0A0L0DK07_THETB</name>
<dbReference type="SUPFAM" id="SSF51726">
    <property type="entry name" value="UROD/MetE-like"/>
    <property type="match status" value="1"/>
</dbReference>
<comment type="function">
    <text evidence="15">Catalyzes the sequential decarboxylation of the four acetate side chains of uroporphyrinogen to form coproporphyrinogen and participates in the fifth step in the heme biosynthetic pathway. Isomer I or isomer III of uroporphyrinogen may serve as substrate, but only coproporphyrinogen III can ultimately be converted to heme. In vitro also decarboxylates pentacarboxylate porphyrinogen I.</text>
</comment>
<dbReference type="OMA" id="TRGHIAN"/>
<dbReference type="OrthoDB" id="339900at2759"/>
<evidence type="ECO:0000256" key="3">
    <source>
        <dbReference type="ARBA" id="ARBA00004804"/>
    </source>
</evidence>
<dbReference type="AlphaFoldDB" id="A0A0L0DK07"/>
<dbReference type="InterPro" id="IPR038071">
    <property type="entry name" value="UROD/MetE-like_sf"/>
</dbReference>
<dbReference type="FunFam" id="3.40.190.10:FF:000005">
    <property type="entry name" value="Porphobilinogen deaminase"/>
    <property type="match status" value="1"/>
</dbReference>
<evidence type="ECO:0000256" key="10">
    <source>
        <dbReference type="ARBA" id="ARBA00022490"/>
    </source>
</evidence>
<dbReference type="FunFam" id="3.20.20.210:FF:000008">
    <property type="entry name" value="Uroporphyrinogen decarboxylase"/>
    <property type="match status" value="1"/>
</dbReference>
<evidence type="ECO:0000256" key="8">
    <source>
        <dbReference type="ARBA" id="ARBA00012655"/>
    </source>
</evidence>
<dbReference type="eggNOG" id="KOG2872">
    <property type="taxonomic scope" value="Eukaryota"/>
</dbReference>
<dbReference type="GO" id="GO:0004418">
    <property type="term" value="F:hydroxymethylbilane synthase activity"/>
    <property type="evidence" value="ECO:0007669"/>
    <property type="project" value="UniProtKB-EC"/>
</dbReference>
<evidence type="ECO:0000256" key="2">
    <source>
        <dbReference type="ARBA" id="ARBA00004514"/>
    </source>
</evidence>
<dbReference type="SUPFAM" id="SSF54782">
    <property type="entry name" value="Porphobilinogen deaminase (hydroxymethylbilane synthase), C-terminal domain"/>
    <property type="match status" value="1"/>
</dbReference>
<dbReference type="NCBIfam" id="TIGR01464">
    <property type="entry name" value="hemE"/>
    <property type="match status" value="1"/>
</dbReference>
<reference evidence="19 20" key="1">
    <citation type="submission" date="2010-05" db="EMBL/GenBank/DDBJ databases">
        <title>The Genome Sequence of Thecamonas trahens ATCC 50062.</title>
        <authorList>
            <consortium name="The Broad Institute Genome Sequencing Platform"/>
            <person name="Russ C."/>
            <person name="Cuomo C."/>
            <person name="Shea T."/>
            <person name="Young S.K."/>
            <person name="Zeng Q."/>
            <person name="Koehrsen M."/>
            <person name="Haas B."/>
            <person name="Borodovsky M."/>
            <person name="Guigo R."/>
            <person name="Alvarado L."/>
            <person name="Berlin A."/>
            <person name="Bochicchio J."/>
            <person name="Borenstein D."/>
            <person name="Chapman S."/>
            <person name="Chen Z."/>
            <person name="Freedman E."/>
            <person name="Gellesch M."/>
            <person name="Goldberg J."/>
            <person name="Griggs A."/>
            <person name="Gujja S."/>
            <person name="Heilman E."/>
            <person name="Heiman D."/>
            <person name="Hepburn T."/>
            <person name="Howarth C."/>
            <person name="Jen D."/>
            <person name="Larson L."/>
            <person name="Mehta T."/>
            <person name="Park D."/>
            <person name="Pearson M."/>
            <person name="Roberts A."/>
            <person name="Saif S."/>
            <person name="Shenoy N."/>
            <person name="Sisk P."/>
            <person name="Stolte C."/>
            <person name="Sykes S."/>
            <person name="Thomson T."/>
            <person name="Walk T."/>
            <person name="White J."/>
            <person name="Yandava C."/>
            <person name="Burger G."/>
            <person name="Gray M.W."/>
            <person name="Holland P.W.H."/>
            <person name="King N."/>
            <person name="Lang F.B.F."/>
            <person name="Roger A.J."/>
            <person name="Ruiz-Trillo I."/>
            <person name="Lander E."/>
            <person name="Nusbaum C."/>
        </authorList>
    </citation>
    <scope>NUCLEOTIDE SEQUENCE [LARGE SCALE GENOMIC DNA]</scope>
    <source>
        <strain evidence="19 20">ATCC 50062</strain>
    </source>
</reference>
<dbReference type="InterPro" id="IPR000860">
    <property type="entry name" value="HemC"/>
</dbReference>
<comment type="similarity">
    <text evidence="5">Belongs to the uroporphyrinogen decarboxylase family.</text>
</comment>
<evidence type="ECO:0000256" key="1">
    <source>
        <dbReference type="ARBA" id="ARBA00001916"/>
    </source>
</evidence>
<comment type="similarity">
    <text evidence="4">Belongs to the HMBS family.</text>
</comment>
<dbReference type="Gene3D" id="3.20.20.210">
    <property type="match status" value="1"/>
</dbReference>
<dbReference type="GO" id="GO:0005829">
    <property type="term" value="C:cytosol"/>
    <property type="evidence" value="ECO:0007669"/>
    <property type="project" value="UniProtKB-SubCell"/>
</dbReference>
<dbReference type="InterPro" id="IPR036803">
    <property type="entry name" value="Porphobilinogen_deaminase_C_sf"/>
</dbReference>
<dbReference type="Gene3D" id="3.30.160.40">
    <property type="entry name" value="Porphobilinogen deaminase, C-terminal domain"/>
    <property type="match status" value="1"/>
</dbReference>
<dbReference type="EC" id="4.1.1.37" evidence="7"/>
<keyword evidence="11" id="KW-0808">Transferase</keyword>
<evidence type="ECO:0000256" key="7">
    <source>
        <dbReference type="ARBA" id="ARBA00012288"/>
    </source>
</evidence>
<comment type="catalytic activity">
    <reaction evidence="17">
        <text>uroporphyrinogen III + 4 H(+) = coproporphyrinogen III + 4 CO2</text>
        <dbReference type="Rhea" id="RHEA:19865"/>
        <dbReference type="ChEBI" id="CHEBI:15378"/>
        <dbReference type="ChEBI" id="CHEBI:16526"/>
        <dbReference type="ChEBI" id="CHEBI:57308"/>
        <dbReference type="ChEBI" id="CHEBI:57309"/>
        <dbReference type="EC" id="4.1.1.37"/>
    </reaction>
    <physiologicalReaction direction="left-to-right" evidence="17">
        <dbReference type="Rhea" id="RHEA:19866"/>
    </physiologicalReaction>
</comment>
<accession>A0A0L0DK07</accession>
<sequence length="682" mass="72878">MRQAGRYLPEYRAVSQANGFFNICRTPELACEVTLQPLRRFEYDASIIFSDILVVPQAMGMEVQMVKGKGPVFPAPLESPEDMQSRLEFKPDVASVLSYVYEAIALTRTNIGGAVPLIGFVGAPWTLMAYMIEGGGSKTHSKAKKWLYIHKAASHQLLQAITDVVVAHLVEQAKAGAQLLQVFDSNAGALTRELYDEFGLPYLTQIATRVKSALGAAAVPMTAFARGAHWALHDLSYSFYDVLSIDWTIDPEYARTQTGGRVALQGNIDPCYLYASDEDLVAAVGTMLSAFGPTGYICNLGHGIYPDMDPAKVKVFVDAVHAYDHTQRTLRIGTRSSLLALAQTREILGKLRAARPLGAFSVVRRETLGDLDQSRHLASFGEQGIFTKELEAALLDSAVDVLVHSLKDVPTKLPAGLELVAYSERSCPSDCVVFSRAIVPRPTSLADLPAGSVVGTSSLRRIAQLKRAYPGLVFDSIRGNIHTRLTKLDTPTRDPPYAAIILAVAGLNRVSLDGRIDLVLDHELCLPAVGQAAYGIEVRSADTDAAAQVRAAINHRPTEVAVVTERALLHHLEGGCKLPVGALATLNTATNELAITARVISLDGADMVAVNDSVSLTDALGGASLDDAADDGAYARVLDAARAFGVAVADALLADGADTILTKIRKDLAADAIGHSVPSASS</sequence>